<feature type="chain" id="PRO_5021771366" evidence="9">
    <location>
        <begin position="35"/>
        <end position="652"/>
    </location>
</feature>
<dbReference type="EC" id="1.8.1.8" evidence="11"/>
<feature type="transmembrane region" description="Helical" evidence="8">
    <location>
        <begin position="398"/>
        <end position="425"/>
    </location>
</feature>
<feature type="transmembrane region" description="Helical" evidence="8">
    <location>
        <begin position="364"/>
        <end position="386"/>
    </location>
</feature>
<feature type="domain" description="Thioredoxin" evidence="10">
    <location>
        <begin position="503"/>
        <end position="634"/>
    </location>
</feature>
<dbReference type="GO" id="GO:0045454">
    <property type="term" value="P:cell redox homeostasis"/>
    <property type="evidence" value="ECO:0007669"/>
    <property type="project" value="TreeGrafter"/>
</dbReference>
<protein>
    <submittedName>
        <fullName evidence="11">Thiol:disulfide interchange protein DsbD</fullName>
        <ecNumber evidence="11">1.8.1.8</ecNumber>
    </submittedName>
</protein>
<evidence type="ECO:0000256" key="7">
    <source>
        <dbReference type="SAM" id="MobiDB-lite"/>
    </source>
</evidence>
<dbReference type="PROSITE" id="PS51352">
    <property type="entry name" value="THIOREDOXIN_2"/>
    <property type="match status" value="1"/>
</dbReference>
<keyword evidence="11" id="KW-0560">Oxidoreductase</keyword>
<name>A0A517MVK3_9BACT</name>
<dbReference type="Pfam" id="PF13899">
    <property type="entry name" value="Thioredoxin_7"/>
    <property type="match status" value="1"/>
</dbReference>
<evidence type="ECO:0000256" key="9">
    <source>
        <dbReference type="SAM" id="SignalP"/>
    </source>
</evidence>
<feature type="transmembrane region" description="Helical" evidence="8">
    <location>
        <begin position="492"/>
        <end position="513"/>
    </location>
</feature>
<evidence type="ECO:0000256" key="4">
    <source>
        <dbReference type="ARBA" id="ARBA00022748"/>
    </source>
</evidence>
<dbReference type="InterPro" id="IPR013766">
    <property type="entry name" value="Thioredoxin_domain"/>
</dbReference>
<keyword evidence="3 8" id="KW-0812">Transmembrane</keyword>
<dbReference type="GO" id="GO:0005886">
    <property type="term" value="C:plasma membrane"/>
    <property type="evidence" value="ECO:0007669"/>
    <property type="project" value="UniProtKB-SubCell"/>
</dbReference>
<evidence type="ECO:0000256" key="1">
    <source>
        <dbReference type="ARBA" id="ARBA00004651"/>
    </source>
</evidence>
<keyword evidence="4" id="KW-0201">Cytochrome c-type biogenesis</keyword>
<dbReference type="GO" id="GO:0047134">
    <property type="term" value="F:protein-disulfide reductase [NAD(P)H] activity"/>
    <property type="evidence" value="ECO:0007669"/>
    <property type="project" value="UniProtKB-EC"/>
</dbReference>
<sequence length="652" mass="70181" precursor="true">MRAISTRLPQAFSPPILCLCAVVLCSTIAPLAFAQPAAPDFGSFGSDDLGFSDFGSAPEPANPVTFEATFSQATADQPAMLQIIATINPDYHIYAIDQTDGGPNRTKIEIDSSNAFRLTQPMQALTPPKVHYDKEIWNDLALREHFGRVIWYAPIEWAPGVDPATVSIRGTVEYQACKEQQCLMPTTETFTAQIGEVEPVPTTGLGESPTAETAAGSETSLPRILGYALLGGLILNLMPCVLPVIGLKLMSFAKQGGENRSHILGLNLAYAAGLLSVFLLLAVLATLVQTGLGTVLLSLGFGELGIGEDNLKWGQLFTLTWFKVGMTGFVFAMALSFLGIWELPIPGFATSSKATELSAKEGPGGAFCMGVFTTLLATPCSGPFLGPVFTFTLSQSTATIFLIFASVGVGMALPYILIGLFPSLISWIPKPGAWMDTFKNLMGFVLLGTVVYMFSTINAKYFIATLTMCMGIWFACWWIGRTPLTASPGQRQTSWIGGLSTAALIGFLAFRLIGPSEYELPWQPYSPKVLAEARAQGKTVLVDFTANWCPTCQVNSKVAINRKDVLNKVNENEVVTLLADWTDKNDTIKAALEELNSNSIPFLVVYPPENPQPIVLPDLLSQQDVLDALDQAGPSKAGSDGAQVSKRYPVTR</sequence>
<evidence type="ECO:0000256" key="2">
    <source>
        <dbReference type="ARBA" id="ARBA00022475"/>
    </source>
</evidence>
<keyword evidence="6 8" id="KW-0472">Membrane</keyword>
<evidence type="ECO:0000256" key="5">
    <source>
        <dbReference type="ARBA" id="ARBA00022989"/>
    </source>
</evidence>
<dbReference type="RefSeq" id="WP_218932475.1">
    <property type="nucleotide sequence ID" value="NZ_CP036263.1"/>
</dbReference>
<dbReference type="EMBL" id="CP036263">
    <property type="protein sequence ID" value="QDS98912.1"/>
    <property type="molecule type" value="Genomic_DNA"/>
</dbReference>
<dbReference type="PANTHER" id="PTHR32234">
    <property type="entry name" value="THIOL:DISULFIDE INTERCHANGE PROTEIN DSBD"/>
    <property type="match status" value="1"/>
</dbReference>
<dbReference type="InterPro" id="IPR036249">
    <property type="entry name" value="Thioredoxin-like_sf"/>
</dbReference>
<feature type="signal peptide" evidence="9">
    <location>
        <begin position="1"/>
        <end position="34"/>
    </location>
</feature>
<dbReference type="Proteomes" id="UP000319852">
    <property type="component" value="Chromosome"/>
</dbReference>
<keyword evidence="9" id="KW-0732">Signal</keyword>
<dbReference type="KEGG" id="amob:HG15A2_22000"/>
<evidence type="ECO:0000313" key="11">
    <source>
        <dbReference type="EMBL" id="QDS98912.1"/>
    </source>
</evidence>
<dbReference type="GO" id="GO:0017004">
    <property type="term" value="P:cytochrome complex assembly"/>
    <property type="evidence" value="ECO:0007669"/>
    <property type="project" value="UniProtKB-KW"/>
</dbReference>
<keyword evidence="12" id="KW-1185">Reference proteome</keyword>
<keyword evidence="2" id="KW-1003">Cell membrane</keyword>
<reference evidence="11 12" key="1">
    <citation type="submission" date="2019-02" db="EMBL/GenBank/DDBJ databases">
        <title>Deep-cultivation of Planctomycetes and their phenomic and genomic characterization uncovers novel biology.</title>
        <authorList>
            <person name="Wiegand S."/>
            <person name="Jogler M."/>
            <person name="Boedeker C."/>
            <person name="Pinto D."/>
            <person name="Vollmers J."/>
            <person name="Rivas-Marin E."/>
            <person name="Kohn T."/>
            <person name="Peeters S.H."/>
            <person name="Heuer A."/>
            <person name="Rast P."/>
            <person name="Oberbeckmann S."/>
            <person name="Bunk B."/>
            <person name="Jeske O."/>
            <person name="Meyerdierks A."/>
            <person name="Storesund J.E."/>
            <person name="Kallscheuer N."/>
            <person name="Luecker S."/>
            <person name="Lage O.M."/>
            <person name="Pohl T."/>
            <person name="Merkel B.J."/>
            <person name="Hornburger P."/>
            <person name="Mueller R.-W."/>
            <person name="Bruemmer F."/>
            <person name="Labrenz M."/>
            <person name="Spormann A.M."/>
            <person name="Op den Camp H."/>
            <person name="Overmann J."/>
            <person name="Amann R."/>
            <person name="Jetten M.S.M."/>
            <person name="Mascher T."/>
            <person name="Medema M.H."/>
            <person name="Devos D.P."/>
            <person name="Kaster A.-K."/>
            <person name="Ovreas L."/>
            <person name="Rohde M."/>
            <person name="Galperin M.Y."/>
            <person name="Jogler C."/>
        </authorList>
    </citation>
    <scope>NUCLEOTIDE SEQUENCE [LARGE SCALE GENOMIC DNA]</scope>
    <source>
        <strain evidence="11 12">HG15A2</strain>
    </source>
</reference>
<dbReference type="InterPro" id="IPR035671">
    <property type="entry name" value="DsbD_gamma"/>
</dbReference>
<proteinExistence type="predicted"/>
<gene>
    <name evidence="11" type="primary">dsbD_2</name>
    <name evidence="11" type="ORF">HG15A2_22000</name>
</gene>
<evidence type="ECO:0000256" key="3">
    <source>
        <dbReference type="ARBA" id="ARBA00022692"/>
    </source>
</evidence>
<dbReference type="Gene3D" id="3.40.30.10">
    <property type="entry name" value="Glutaredoxin"/>
    <property type="match status" value="1"/>
</dbReference>
<organism evidence="11 12">
    <name type="scientific">Adhaeretor mobilis</name>
    <dbReference type="NCBI Taxonomy" id="1930276"/>
    <lineage>
        <taxon>Bacteria</taxon>
        <taxon>Pseudomonadati</taxon>
        <taxon>Planctomycetota</taxon>
        <taxon>Planctomycetia</taxon>
        <taxon>Pirellulales</taxon>
        <taxon>Lacipirellulaceae</taxon>
        <taxon>Adhaeretor</taxon>
    </lineage>
</organism>
<feature type="transmembrane region" description="Helical" evidence="8">
    <location>
        <begin position="437"/>
        <end position="455"/>
    </location>
</feature>
<accession>A0A517MVK3</accession>
<evidence type="ECO:0000256" key="6">
    <source>
        <dbReference type="ARBA" id="ARBA00023136"/>
    </source>
</evidence>
<dbReference type="InterPro" id="IPR036929">
    <property type="entry name" value="DsbDN_sf"/>
</dbReference>
<comment type="subcellular location">
    <subcellularLocation>
        <location evidence="1">Cell membrane</location>
        <topology evidence="1">Multi-pass membrane protein</topology>
    </subcellularLocation>
</comment>
<feature type="transmembrane region" description="Helical" evidence="8">
    <location>
        <begin position="461"/>
        <end position="480"/>
    </location>
</feature>
<evidence type="ECO:0000256" key="8">
    <source>
        <dbReference type="SAM" id="Phobius"/>
    </source>
</evidence>
<keyword evidence="5 8" id="KW-1133">Transmembrane helix</keyword>
<evidence type="ECO:0000313" key="12">
    <source>
        <dbReference type="Proteomes" id="UP000319852"/>
    </source>
</evidence>
<dbReference type="InterPro" id="IPR003834">
    <property type="entry name" value="Cyt_c_assmbl_TM_dom"/>
</dbReference>
<feature type="transmembrane region" description="Helical" evidence="8">
    <location>
        <begin position="268"/>
        <end position="301"/>
    </location>
</feature>
<dbReference type="Pfam" id="PF02683">
    <property type="entry name" value="DsbD_TM"/>
    <property type="match status" value="1"/>
</dbReference>
<feature type="region of interest" description="Disordered" evidence="7">
    <location>
        <begin position="631"/>
        <end position="652"/>
    </location>
</feature>
<evidence type="ECO:0000259" key="10">
    <source>
        <dbReference type="PROSITE" id="PS51352"/>
    </source>
</evidence>
<dbReference type="Gene3D" id="2.60.40.1250">
    <property type="entry name" value="Thiol:disulfide interchange protein DsbD, N-terminal domain"/>
    <property type="match status" value="1"/>
</dbReference>
<feature type="transmembrane region" description="Helical" evidence="8">
    <location>
        <begin position="224"/>
        <end position="247"/>
    </location>
</feature>
<dbReference type="PANTHER" id="PTHR32234:SF3">
    <property type="entry name" value="SUPPRESSION OF COPPER SENSITIVITY PROTEIN"/>
    <property type="match status" value="1"/>
</dbReference>
<feature type="transmembrane region" description="Helical" evidence="8">
    <location>
        <begin position="321"/>
        <end position="343"/>
    </location>
</feature>
<dbReference type="CDD" id="cd02953">
    <property type="entry name" value="DsbDgamma"/>
    <property type="match status" value="1"/>
</dbReference>
<dbReference type="AlphaFoldDB" id="A0A517MVK3"/>
<dbReference type="SUPFAM" id="SSF52833">
    <property type="entry name" value="Thioredoxin-like"/>
    <property type="match status" value="1"/>
</dbReference>